<dbReference type="RefSeq" id="WP_046519636.1">
    <property type="nucleotide sequence ID" value="NZ_LAVS01000015.1"/>
</dbReference>
<organism evidence="5 6">
    <name type="scientific">Rheinheimera mesophila</name>
    <dbReference type="NCBI Taxonomy" id="1547515"/>
    <lineage>
        <taxon>Bacteria</taxon>
        <taxon>Pseudomonadati</taxon>
        <taxon>Pseudomonadota</taxon>
        <taxon>Gammaproteobacteria</taxon>
        <taxon>Chromatiales</taxon>
        <taxon>Chromatiaceae</taxon>
        <taxon>Rheinheimera</taxon>
    </lineage>
</organism>
<proteinExistence type="inferred from homology"/>
<keyword evidence="3" id="KW-0479">Metal-binding</keyword>
<evidence type="ECO:0000256" key="4">
    <source>
        <dbReference type="SAM" id="SignalP"/>
    </source>
</evidence>
<evidence type="ECO:0000313" key="5">
    <source>
        <dbReference type="EMBL" id="RRJ23904.1"/>
    </source>
</evidence>
<sequence length="335" mass="36969">MKFWQKSLITAAFTTAAMAQAAEVNVYSGRQEELIKPMLDQFSKDTGIKVNLITGKPDELISRMQSEGRNSPADLLISTDVGRLHRAEVQGLLQPVDSKVLTDAIPAHLRDPKQQWFGLTKRARPIMYVPGKVKPEQLSTIEDLADPKWKGKICVRSSDNIYNQSMVAALITQIGEEKTQAWANGFVKNFAQPPKGGDRDQIKAAAAGVCDIAIANTYYLGGMFDDASDKAAAEAVKVFWPNQQDRGAHINISGAGVAKYAPNKAEAIKLLEYMVKPQSQSWYAVTNHEYPVVADVKWSQRLESFGQFKAEQVQLSTLGELNAKAIQVMDKAGWK</sequence>
<dbReference type="PIRSF" id="PIRSF002825">
    <property type="entry name" value="CfbpA"/>
    <property type="match status" value="1"/>
</dbReference>
<gene>
    <name evidence="5" type="ORF">EIK76_07595</name>
</gene>
<dbReference type="GO" id="GO:0046872">
    <property type="term" value="F:metal ion binding"/>
    <property type="evidence" value="ECO:0007669"/>
    <property type="project" value="UniProtKB-KW"/>
</dbReference>
<dbReference type="Gene3D" id="3.40.190.10">
    <property type="entry name" value="Periplasmic binding protein-like II"/>
    <property type="match status" value="2"/>
</dbReference>
<dbReference type="GO" id="GO:0030288">
    <property type="term" value="C:outer membrane-bounded periplasmic space"/>
    <property type="evidence" value="ECO:0007669"/>
    <property type="project" value="TreeGrafter"/>
</dbReference>
<accession>A0A3P3QRU2</accession>
<dbReference type="PANTHER" id="PTHR30006:SF15">
    <property type="entry name" value="IRON-UTILIZATION PERIPLASMIC PROTEIN"/>
    <property type="match status" value="1"/>
</dbReference>
<name>A0A3P3QRU2_9GAMM</name>
<feature type="chain" id="PRO_5018642573" evidence="4">
    <location>
        <begin position="22"/>
        <end position="335"/>
    </location>
</feature>
<feature type="binding site" evidence="3">
    <location>
        <position position="219"/>
    </location>
    <ligand>
        <name>Fe cation</name>
        <dbReference type="ChEBI" id="CHEBI:24875"/>
    </ligand>
</feature>
<evidence type="ECO:0000256" key="1">
    <source>
        <dbReference type="ARBA" id="ARBA00008520"/>
    </source>
</evidence>
<dbReference type="EMBL" id="RRCF01000001">
    <property type="protein sequence ID" value="RRJ23904.1"/>
    <property type="molecule type" value="Genomic_DNA"/>
</dbReference>
<evidence type="ECO:0000256" key="3">
    <source>
        <dbReference type="PIRSR" id="PIRSR002825-1"/>
    </source>
</evidence>
<dbReference type="PANTHER" id="PTHR30006">
    <property type="entry name" value="THIAMINE-BINDING PERIPLASMIC PROTEIN-RELATED"/>
    <property type="match status" value="1"/>
</dbReference>
<feature type="signal peptide" evidence="4">
    <location>
        <begin position="1"/>
        <end position="21"/>
    </location>
</feature>
<comment type="similarity">
    <text evidence="1">Belongs to the bacterial solute-binding protein 1 family.</text>
</comment>
<dbReference type="Proteomes" id="UP000276260">
    <property type="component" value="Unassembled WGS sequence"/>
</dbReference>
<dbReference type="CDD" id="cd13542">
    <property type="entry name" value="PBP2_FutA1_ilke"/>
    <property type="match status" value="1"/>
</dbReference>
<protein>
    <submittedName>
        <fullName evidence="5">Fe(3+) ABC transporter substrate-binding protein</fullName>
    </submittedName>
</protein>
<dbReference type="AlphaFoldDB" id="A0A3P3QRU2"/>
<evidence type="ECO:0000256" key="2">
    <source>
        <dbReference type="ARBA" id="ARBA00022729"/>
    </source>
</evidence>
<reference evidence="5 6" key="1">
    <citation type="submission" date="2018-11" db="EMBL/GenBank/DDBJ databases">
        <title>Draft genome analysis of Rheinheimera mesophila isolated from an industrial waste site.</title>
        <authorList>
            <person name="Yu Q."/>
            <person name="Qi Y."/>
            <person name="Zhang H."/>
            <person name="Lu Y."/>
            <person name="Pu J."/>
        </authorList>
    </citation>
    <scope>NUCLEOTIDE SEQUENCE [LARGE SCALE GENOMIC DNA]</scope>
    <source>
        <strain evidence="5 6">IITR13</strain>
    </source>
</reference>
<dbReference type="Pfam" id="PF13343">
    <property type="entry name" value="SBP_bac_6"/>
    <property type="match status" value="1"/>
</dbReference>
<keyword evidence="6" id="KW-1185">Reference proteome</keyword>
<keyword evidence="3" id="KW-0408">Iron</keyword>
<dbReference type="InterPro" id="IPR026045">
    <property type="entry name" value="Ferric-bd"/>
</dbReference>
<dbReference type="SUPFAM" id="SSF53850">
    <property type="entry name" value="Periplasmic binding protein-like II"/>
    <property type="match status" value="1"/>
</dbReference>
<comment type="caution">
    <text evidence="5">The sequence shown here is derived from an EMBL/GenBank/DDBJ whole genome shotgun (WGS) entry which is preliminary data.</text>
</comment>
<feature type="binding site" evidence="3">
    <location>
        <position position="218"/>
    </location>
    <ligand>
        <name>Fe cation</name>
        <dbReference type="ChEBI" id="CHEBI:24875"/>
    </ligand>
</feature>
<dbReference type="OrthoDB" id="9769567at2"/>
<keyword evidence="2 4" id="KW-0732">Signal</keyword>
<evidence type="ECO:0000313" key="6">
    <source>
        <dbReference type="Proteomes" id="UP000276260"/>
    </source>
</evidence>